<dbReference type="InterPro" id="IPR026057">
    <property type="entry name" value="TBL_C"/>
</dbReference>
<dbReference type="EMBL" id="JBJXBP010000007">
    <property type="protein sequence ID" value="KAL3818261.1"/>
    <property type="molecule type" value="Genomic_DNA"/>
</dbReference>
<dbReference type="AlphaFoldDB" id="A0ABD3S1G9"/>
<keyword evidence="4" id="KW-1185">Reference proteome</keyword>
<evidence type="ECO:0000259" key="2">
    <source>
        <dbReference type="Pfam" id="PF13839"/>
    </source>
</evidence>
<evidence type="ECO:0000256" key="1">
    <source>
        <dbReference type="ARBA" id="ARBA00007727"/>
    </source>
</evidence>
<dbReference type="Pfam" id="PF13839">
    <property type="entry name" value="PC-Esterase"/>
    <property type="match status" value="1"/>
</dbReference>
<protein>
    <recommendedName>
        <fullName evidence="2">Trichome birefringence-like C-terminal domain-containing protein</fullName>
    </recommendedName>
</protein>
<accession>A0ABD3S1G9</accession>
<comment type="caution">
    <text evidence="3">The sequence shown here is derived from an EMBL/GenBank/DDBJ whole genome shotgun (WGS) entry which is preliminary data.</text>
</comment>
<sequence length="158" mass="18079">MSTPYFACSLRRKAKRLLRYNIKKYRNGVSSSEIELHLDILDNNWTEQYKNLDYMILSIGKWIFNAVEGCHYIAPRGTSLIASNHKGTIFYRTSASDYFRDGEDPMDTLALIDTFKNLAKIRTGVGKSISECLHCCVPGPIDYWNDLLMENIVNGRGN</sequence>
<organism evidence="3 4">
    <name type="scientific">Penstemon smallii</name>
    <dbReference type="NCBI Taxonomy" id="265156"/>
    <lineage>
        <taxon>Eukaryota</taxon>
        <taxon>Viridiplantae</taxon>
        <taxon>Streptophyta</taxon>
        <taxon>Embryophyta</taxon>
        <taxon>Tracheophyta</taxon>
        <taxon>Spermatophyta</taxon>
        <taxon>Magnoliopsida</taxon>
        <taxon>eudicotyledons</taxon>
        <taxon>Gunneridae</taxon>
        <taxon>Pentapetalae</taxon>
        <taxon>asterids</taxon>
        <taxon>lamiids</taxon>
        <taxon>Lamiales</taxon>
        <taxon>Plantaginaceae</taxon>
        <taxon>Cheloneae</taxon>
        <taxon>Penstemon</taxon>
    </lineage>
</organism>
<gene>
    <name evidence="3" type="ORF">ACJIZ3_004166</name>
</gene>
<evidence type="ECO:0000313" key="4">
    <source>
        <dbReference type="Proteomes" id="UP001634393"/>
    </source>
</evidence>
<evidence type="ECO:0000313" key="3">
    <source>
        <dbReference type="EMBL" id="KAL3818261.1"/>
    </source>
</evidence>
<comment type="similarity">
    <text evidence="1">Belongs to the PC-esterase family. TBL subfamily.</text>
</comment>
<feature type="domain" description="Trichome birefringence-like C-terminal" evidence="2">
    <location>
        <begin position="126"/>
        <end position="150"/>
    </location>
</feature>
<proteinExistence type="inferred from homology"/>
<reference evidence="3 4" key="1">
    <citation type="submission" date="2024-12" db="EMBL/GenBank/DDBJ databases">
        <title>The unique morphological basis and parallel evolutionary history of personate flowers in Penstemon.</title>
        <authorList>
            <person name="Depatie T.H."/>
            <person name="Wessinger C.A."/>
        </authorList>
    </citation>
    <scope>NUCLEOTIDE SEQUENCE [LARGE SCALE GENOMIC DNA]</scope>
    <source>
        <strain evidence="3">WTNN_2</strain>
        <tissue evidence="3">Leaf</tissue>
    </source>
</reference>
<dbReference type="Proteomes" id="UP001634393">
    <property type="component" value="Unassembled WGS sequence"/>
</dbReference>
<name>A0ABD3S1G9_9LAMI</name>